<organism evidence="2 3">
    <name type="scientific">Gossypium barbadense</name>
    <name type="common">Sea Island cotton</name>
    <name type="synonym">Hibiscus barbadensis</name>
    <dbReference type="NCBI Taxonomy" id="3634"/>
    <lineage>
        <taxon>Eukaryota</taxon>
        <taxon>Viridiplantae</taxon>
        <taxon>Streptophyta</taxon>
        <taxon>Embryophyta</taxon>
        <taxon>Tracheophyta</taxon>
        <taxon>Spermatophyta</taxon>
        <taxon>Magnoliopsida</taxon>
        <taxon>eudicotyledons</taxon>
        <taxon>Gunneridae</taxon>
        <taxon>Pentapetalae</taxon>
        <taxon>rosids</taxon>
        <taxon>malvids</taxon>
        <taxon>Malvales</taxon>
        <taxon>Malvaceae</taxon>
        <taxon>Malvoideae</taxon>
        <taxon>Gossypium</taxon>
    </lineage>
</organism>
<dbReference type="EMBL" id="CM018212">
    <property type="protein sequence ID" value="KAB2059877.1"/>
    <property type="molecule type" value="Genomic_DNA"/>
</dbReference>
<keyword evidence="3" id="KW-1185">Reference proteome</keyword>
<sequence length="169" mass="17855">MGCSASRPNTNIITKPQNSSHSSTSLESMASSHSSPPPVSRALSLPTPVVHHPPLKKGDTHHLVSLTSTTYGSLSLIDVQKPVIDDTQSFSDEDSPVHGGQTESLSPDSVINTWELMDGLDDDDDVGHDFDLGCALTKVRNDMTEVATASTEGVDWGMATPSTVGLEGQ</sequence>
<evidence type="ECO:0000313" key="3">
    <source>
        <dbReference type="Proteomes" id="UP000327439"/>
    </source>
</evidence>
<dbReference type="AlphaFoldDB" id="A0A5J5TVB6"/>
<accession>A0A5J5TVB6</accession>
<name>A0A5J5TVB6_GOSBA</name>
<dbReference type="Proteomes" id="UP000327439">
    <property type="component" value="Chromosome A11"/>
</dbReference>
<evidence type="ECO:0000313" key="2">
    <source>
        <dbReference type="EMBL" id="KAB2059877.1"/>
    </source>
</evidence>
<gene>
    <name evidence="2" type="ORF">ES319_A11G337600v1</name>
</gene>
<reference evidence="3" key="1">
    <citation type="journal article" date="2020" name="Nat. Genet.">
        <title>Genomic diversifications of five Gossypium allopolyploid species and their impact on cotton improvement.</title>
        <authorList>
            <person name="Chen Z.J."/>
            <person name="Sreedasyam A."/>
            <person name="Ando A."/>
            <person name="Song Q."/>
            <person name="De Santiago L.M."/>
            <person name="Hulse-Kemp A.M."/>
            <person name="Ding M."/>
            <person name="Ye W."/>
            <person name="Kirkbride R.C."/>
            <person name="Jenkins J."/>
            <person name="Plott C."/>
            <person name="Lovell J."/>
            <person name="Lin Y.M."/>
            <person name="Vaughn R."/>
            <person name="Liu B."/>
            <person name="Simpson S."/>
            <person name="Scheffler B.E."/>
            <person name="Wen L."/>
            <person name="Saski C.A."/>
            <person name="Grover C.E."/>
            <person name="Hu G."/>
            <person name="Conover J.L."/>
            <person name="Carlson J.W."/>
            <person name="Shu S."/>
            <person name="Boston L.B."/>
            <person name="Williams M."/>
            <person name="Peterson D.G."/>
            <person name="McGee K."/>
            <person name="Jones D.C."/>
            <person name="Wendel J.F."/>
            <person name="Stelly D.M."/>
            <person name="Grimwood J."/>
            <person name="Schmutz J."/>
        </authorList>
    </citation>
    <scope>NUCLEOTIDE SEQUENCE [LARGE SCALE GENOMIC DNA]</scope>
    <source>
        <strain evidence="3">cv. 3-79</strain>
    </source>
</reference>
<feature type="region of interest" description="Disordered" evidence="1">
    <location>
        <begin position="1"/>
        <end position="61"/>
    </location>
</feature>
<proteinExistence type="predicted"/>
<feature type="compositionally biased region" description="Polar residues" evidence="1">
    <location>
        <begin position="1"/>
        <end position="34"/>
    </location>
</feature>
<evidence type="ECO:0000256" key="1">
    <source>
        <dbReference type="SAM" id="MobiDB-lite"/>
    </source>
</evidence>
<protein>
    <submittedName>
        <fullName evidence="2">Uncharacterized protein</fullName>
    </submittedName>
</protein>
<dbReference type="OrthoDB" id="1750145at2759"/>